<evidence type="ECO:0000313" key="2">
    <source>
        <dbReference type="Proteomes" id="UP000503088"/>
    </source>
</evidence>
<reference evidence="1 2" key="1">
    <citation type="submission" date="2020-01" db="EMBL/GenBank/DDBJ databases">
        <authorList>
            <person name="Gulvik C.A."/>
            <person name="Batra D.G."/>
        </authorList>
    </citation>
    <scope>NUCLEOTIDE SEQUENCE [LARGE SCALE GENOMIC DNA]</scope>
    <source>
        <strain evidence="1 2">W9323</strain>
    </source>
</reference>
<dbReference type="Proteomes" id="UP000503088">
    <property type="component" value="Chromosome"/>
</dbReference>
<dbReference type="KEGG" id="kpul:GXN76_12485"/>
<dbReference type="EMBL" id="CP048104">
    <property type="protein sequence ID" value="QKG85208.1"/>
    <property type="molecule type" value="Genomic_DNA"/>
</dbReference>
<evidence type="ECO:0000313" key="1">
    <source>
        <dbReference type="EMBL" id="QKG85208.1"/>
    </source>
</evidence>
<name>A0A7D3XSN6_9BACL</name>
<gene>
    <name evidence="1" type="ORF">GXN76_12485</name>
</gene>
<dbReference type="AlphaFoldDB" id="A0A7D3XSN6"/>
<sequence length="121" mass="13678">MSDIILIHGKVKHQVNLDPTLWIFDDRRFQMAERFPGIEGLGMELAPFLDNAQPAPGATQGVIHQQNGSQHIFTLEELYRCVLQFARDGKPIHPEGPALLYQQDGSNRNQPLGFIEQIEIC</sequence>
<protein>
    <submittedName>
        <fullName evidence="1">Uncharacterized protein</fullName>
    </submittedName>
</protein>
<organism evidence="1 2">
    <name type="scientific">Kroppenstedtia pulmonis</name>
    <dbReference type="NCBI Taxonomy" id="1380685"/>
    <lineage>
        <taxon>Bacteria</taxon>
        <taxon>Bacillati</taxon>
        <taxon>Bacillota</taxon>
        <taxon>Bacilli</taxon>
        <taxon>Bacillales</taxon>
        <taxon>Thermoactinomycetaceae</taxon>
        <taxon>Kroppenstedtia</taxon>
    </lineage>
</organism>
<accession>A0A7D3XSN6</accession>
<dbReference type="RefSeq" id="WP_173223647.1">
    <property type="nucleotide sequence ID" value="NZ_CP048104.1"/>
</dbReference>
<keyword evidence="2" id="KW-1185">Reference proteome</keyword>
<proteinExistence type="predicted"/>